<comment type="caution">
    <text evidence="2">The sequence shown here is derived from an EMBL/GenBank/DDBJ whole genome shotgun (WGS) entry which is preliminary data.</text>
</comment>
<dbReference type="GO" id="GO:0047559">
    <property type="term" value="F:3-dehydro-L-gulonate 2-dehydrogenase activity"/>
    <property type="evidence" value="ECO:0007669"/>
    <property type="project" value="UniProtKB-EC"/>
</dbReference>
<reference evidence="2" key="1">
    <citation type="submission" date="2019-08" db="EMBL/GenBank/DDBJ databases">
        <authorList>
            <person name="Kucharzyk K."/>
            <person name="Murdoch R.W."/>
            <person name="Higgins S."/>
            <person name="Loffler F."/>
        </authorList>
    </citation>
    <scope>NUCLEOTIDE SEQUENCE</scope>
</reference>
<keyword evidence="1 2" id="KW-0560">Oxidoreductase</keyword>
<dbReference type="PANTHER" id="PTHR11091:SF3">
    <property type="entry name" value="2,3-DIKETO-L-GULONATE REDUCTASE"/>
    <property type="match status" value="1"/>
</dbReference>
<dbReference type="Gene3D" id="3.30.1370.60">
    <property type="entry name" value="Hypothetical oxidoreductase yiak, domain 2"/>
    <property type="match status" value="1"/>
</dbReference>
<dbReference type="EC" id="1.1.1.130" evidence="2"/>
<dbReference type="Gene3D" id="1.10.1530.10">
    <property type="match status" value="1"/>
</dbReference>
<dbReference type="PANTHER" id="PTHR11091">
    <property type="entry name" value="OXIDOREDUCTASE-RELATED"/>
    <property type="match status" value="1"/>
</dbReference>
<dbReference type="InterPro" id="IPR043144">
    <property type="entry name" value="Mal/L-sulf/L-lact_DH-like_ah"/>
</dbReference>
<organism evidence="2">
    <name type="scientific">bioreactor metagenome</name>
    <dbReference type="NCBI Taxonomy" id="1076179"/>
    <lineage>
        <taxon>unclassified sequences</taxon>
        <taxon>metagenomes</taxon>
        <taxon>ecological metagenomes</taxon>
    </lineage>
</organism>
<dbReference type="AlphaFoldDB" id="A0A644WHF5"/>
<evidence type="ECO:0000256" key="1">
    <source>
        <dbReference type="ARBA" id="ARBA00023002"/>
    </source>
</evidence>
<dbReference type="NCBIfam" id="NF009750">
    <property type="entry name" value="PRK13260.1"/>
    <property type="match status" value="1"/>
</dbReference>
<protein>
    <submittedName>
        <fullName evidence="2">2,3-diketo-L-gulonate reductase</fullName>
        <ecNumber evidence="2">1.1.1.130</ecNumber>
    </submittedName>
</protein>
<gene>
    <name evidence="2" type="primary">dlgD_2</name>
    <name evidence="2" type="ORF">SDC9_49276</name>
</gene>
<proteinExistence type="predicted"/>
<dbReference type="EMBL" id="VSSQ01000917">
    <property type="protein sequence ID" value="MPM03017.1"/>
    <property type="molecule type" value="Genomic_DNA"/>
</dbReference>
<dbReference type="InterPro" id="IPR043143">
    <property type="entry name" value="Mal/L-sulf/L-lact_DH-like_NADP"/>
</dbReference>
<dbReference type="SUPFAM" id="SSF89733">
    <property type="entry name" value="L-sulfolactate dehydrogenase-like"/>
    <property type="match status" value="1"/>
</dbReference>
<sequence length="333" mass="36316">MMRIPFETLVKQFEKVLVGRGMHAEDAKLCAHLVGETSAEGVYTHGANRFPFMIRMIDDGLIDVHAKPELVASFGALERWDGRQGVGNLNAHAAMKRAVELAKQHTIGCVALAHTNHWMRPGTYGLMAAEADCIGILWTNTMPLMPAWGGIDAKVGNNPLVLCIPAKDGPVLVDAAMSLFSYGKLETYAREDKSLPVPGGYDRDGNLTTDAKQILSSKRPLPIGFWKGTSLALALDLIVSALSGGNTTRQLGRMGKESSVSQIFMAIHLSALPDRDRIEAEIHASLEDLQNSEVADGAAAVRFPGQLRTRIKEENLREGIPIDERVWQEILSL</sequence>
<dbReference type="InterPro" id="IPR003767">
    <property type="entry name" value="Malate/L-lactate_DH-like"/>
</dbReference>
<dbReference type="Pfam" id="PF02615">
    <property type="entry name" value="Ldh_2"/>
    <property type="match status" value="1"/>
</dbReference>
<evidence type="ECO:0000313" key="2">
    <source>
        <dbReference type="EMBL" id="MPM03017.1"/>
    </source>
</evidence>
<accession>A0A644WHF5</accession>
<dbReference type="InterPro" id="IPR036111">
    <property type="entry name" value="Mal/L-sulfo/L-lacto_DH-like_sf"/>
</dbReference>
<name>A0A644WHF5_9ZZZZ</name>